<comment type="cofactor">
    <cofactor evidence="1 6">
        <name>Mg(2+)</name>
        <dbReference type="ChEBI" id="CHEBI:18420"/>
    </cofactor>
</comment>
<gene>
    <name evidence="6" type="primary">pfp</name>
    <name evidence="8" type="ORF">SAMN04515671_4465</name>
</gene>
<dbReference type="InterPro" id="IPR011405">
    <property type="entry name" value="PPi-PFK_SMc01852"/>
</dbReference>
<dbReference type="PANTHER" id="PTHR45770">
    <property type="entry name" value="ATP-DEPENDENT 6-PHOSPHOFRUCTOKINASE 1"/>
    <property type="match status" value="1"/>
</dbReference>
<name>A0A1H0T4G9_9ACTN</name>
<evidence type="ECO:0000256" key="3">
    <source>
        <dbReference type="ARBA" id="ARBA00022723"/>
    </source>
</evidence>
<dbReference type="OrthoDB" id="9802503at2"/>
<keyword evidence="2 6" id="KW-0808">Transferase</keyword>
<feature type="binding site" evidence="6">
    <location>
        <position position="13"/>
    </location>
    <ligand>
        <name>diphosphate</name>
        <dbReference type="ChEBI" id="CHEBI:33019"/>
    </ligand>
</feature>
<comment type="function">
    <text evidence="6">Catalyzes the phosphorylation of D-fructose 6-phosphate, the first committing step of glycolysis. Uses inorganic phosphate (PPi) as phosphoryl donor instead of ATP like common ATP-dependent phosphofructokinases (ATP-PFKs), which renders the reaction reversible, and can thus function both in glycolysis and gluconeogenesis. Consistently, PPi-PFK can replace the enzymes of both the forward (ATP-PFK) and reverse (fructose-bisphosphatase (FBPase)) reactions.</text>
</comment>
<dbReference type="InterPro" id="IPR050929">
    <property type="entry name" value="PFKA"/>
</dbReference>
<evidence type="ECO:0000313" key="8">
    <source>
        <dbReference type="EMBL" id="SDP48972.1"/>
    </source>
</evidence>
<feature type="binding site" evidence="6">
    <location>
        <begin position="195"/>
        <end position="197"/>
    </location>
    <ligand>
        <name>substrate</name>
    </ligand>
</feature>
<comment type="similarity">
    <text evidence="6">Belongs to the phosphofructokinase type A (PFKA) family. PPi-dependent PFK group II subfamily. Clade 'P' sub-subfamily.</text>
</comment>
<dbReference type="SUPFAM" id="SSF53784">
    <property type="entry name" value="Phosphofructokinase"/>
    <property type="match status" value="1"/>
</dbReference>
<dbReference type="EC" id="2.7.1.90" evidence="6"/>
<dbReference type="Gene3D" id="3.40.50.450">
    <property type="match status" value="1"/>
</dbReference>
<accession>A0A1H0T4G9</accession>
<keyword evidence="5 6" id="KW-0460">Magnesium</keyword>
<comment type="subcellular location">
    <subcellularLocation>
        <location evidence="6">Cytoplasm</location>
    </subcellularLocation>
</comment>
<dbReference type="UniPathway" id="UPA00109">
    <property type="reaction ID" value="UER00182"/>
</dbReference>
<protein>
    <recommendedName>
        <fullName evidence="6">Pyrophosphate--fructose 6-phosphate 1-phosphotransferase</fullName>
        <ecNumber evidence="6">2.7.1.90</ecNumber>
    </recommendedName>
    <alternativeName>
        <fullName evidence="6">6-phosphofructokinase, pyrophosphate dependent</fullName>
    </alternativeName>
    <alternativeName>
        <fullName evidence="6">PPi-dependent phosphofructokinase</fullName>
        <shortName evidence="6">PPi-PFK</shortName>
    </alternativeName>
    <alternativeName>
        <fullName evidence="6">Pyrophosphate-dependent 6-phosphofructose-1-kinase</fullName>
    </alternativeName>
</protein>
<feature type="binding site" evidence="6">
    <location>
        <begin position="324"/>
        <end position="327"/>
    </location>
    <ligand>
        <name>substrate</name>
    </ligand>
</feature>
<dbReference type="GO" id="GO:0006002">
    <property type="term" value="P:fructose 6-phosphate metabolic process"/>
    <property type="evidence" value="ECO:0007669"/>
    <property type="project" value="InterPro"/>
</dbReference>
<evidence type="ECO:0000256" key="5">
    <source>
        <dbReference type="ARBA" id="ARBA00022842"/>
    </source>
</evidence>
<evidence type="ECO:0000259" key="7">
    <source>
        <dbReference type="Pfam" id="PF00365"/>
    </source>
</evidence>
<keyword evidence="4 6" id="KW-0418">Kinase</keyword>
<proteinExistence type="inferred from homology"/>
<evidence type="ECO:0000256" key="4">
    <source>
        <dbReference type="ARBA" id="ARBA00022777"/>
    </source>
</evidence>
<dbReference type="InterPro" id="IPR000023">
    <property type="entry name" value="Phosphofructokinase_dom"/>
</dbReference>
<dbReference type="RefSeq" id="WP_090480650.1">
    <property type="nucleotide sequence ID" value="NZ_LT629710.1"/>
</dbReference>
<dbReference type="PRINTS" id="PR00476">
    <property type="entry name" value="PHFRCTKINASE"/>
</dbReference>
<feature type="binding site" evidence="6">
    <location>
        <begin position="150"/>
        <end position="152"/>
    </location>
    <ligand>
        <name>substrate</name>
    </ligand>
</feature>
<feature type="site" description="Important for catalytic activity and substrate specificity; stabilizes the transition state when the phosphoryl donor is PPi; prevents ATP from binding by mimicking the alpha-phosphate group of ATP" evidence="6">
    <location>
        <position position="123"/>
    </location>
</feature>
<keyword evidence="6" id="KW-0963">Cytoplasm</keyword>
<evidence type="ECO:0000256" key="2">
    <source>
        <dbReference type="ARBA" id="ARBA00022679"/>
    </source>
</evidence>
<dbReference type="GO" id="GO:0005737">
    <property type="term" value="C:cytoplasm"/>
    <property type="evidence" value="ECO:0007669"/>
    <property type="project" value="UniProtKB-SubCell"/>
</dbReference>
<evidence type="ECO:0000256" key="1">
    <source>
        <dbReference type="ARBA" id="ARBA00001946"/>
    </source>
</evidence>
<dbReference type="InterPro" id="IPR022953">
    <property type="entry name" value="ATP_PFK"/>
</dbReference>
<feature type="site" description="Important for catalytic activity; stabilizes the transition state when the phosphoryl donor is PPi" evidence="6">
    <location>
        <position position="149"/>
    </location>
</feature>
<dbReference type="PIRSF" id="PIRSF036484">
    <property type="entry name" value="PPi-PFK_SMc01852"/>
    <property type="match status" value="1"/>
</dbReference>
<dbReference type="STRING" id="1090615.SAMN04515671_4465"/>
<keyword evidence="6" id="KW-0324">Glycolysis</keyword>
<sequence length="406" mass="43567">MTVRKVALLTAGGFAPCLSSAVGGLIERYTELSPEVEIIAYKHGYQGLLSGDYITVTPQVRANAGLLHRFGGSPIGNSRVKLTNVKDLVKRGLVNAGDDPLKVAADRLTADGVDVLHTIGGDDTNTTAADLAAFLAQHDYALTVVGLPKTIDNDVIPIRQSLGAWTAAEQGAEFARNIIGEHNSGSRMLIVHEVMGRHCGWLTAATAKAYRKWLDTQEWLPEIGLSREAWDVHAVYVPEAAFDLEAEAARLREVMDTVGNVTIFLSEGAGLETIVAQLEASGADVPRDPFGHVRLDEVNPGAWFAKQFAEKLGAEKVMVQKSGYYSRAAAANSEDLRLIKSMTDYAVDCALRGEPGVIGHDEEAGDRLRAIEFARIKGGKPFDIGTGWFRDLLDGIGQAPAVAAAH</sequence>
<dbReference type="HAMAP" id="MF_01977">
    <property type="entry name" value="Phosphofructokinase_II_P"/>
    <property type="match status" value="1"/>
</dbReference>
<evidence type="ECO:0000313" key="9">
    <source>
        <dbReference type="Proteomes" id="UP000198741"/>
    </source>
</evidence>
<dbReference type="Proteomes" id="UP000198741">
    <property type="component" value="Chromosome I"/>
</dbReference>
<dbReference type="NCBIfam" id="NF005121">
    <property type="entry name" value="PRK06555.1"/>
    <property type="match status" value="1"/>
</dbReference>
<organism evidence="8 9">
    <name type="scientific">Nakamurella panacisegetis</name>
    <dbReference type="NCBI Taxonomy" id="1090615"/>
    <lineage>
        <taxon>Bacteria</taxon>
        <taxon>Bacillati</taxon>
        <taxon>Actinomycetota</taxon>
        <taxon>Actinomycetes</taxon>
        <taxon>Nakamurellales</taxon>
        <taxon>Nakamurellaceae</taxon>
        <taxon>Nakamurella</taxon>
    </lineage>
</organism>
<dbReference type="Pfam" id="PF00365">
    <property type="entry name" value="PFK"/>
    <property type="match status" value="1"/>
</dbReference>
<keyword evidence="3 6" id="KW-0479">Metal-binding</keyword>
<feature type="binding site" evidence="6">
    <location>
        <position position="122"/>
    </location>
    <ligand>
        <name>Mg(2+)</name>
        <dbReference type="ChEBI" id="CHEBI:18420"/>
        <note>catalytic</note>
    </ligand>
</feature>
<feature type="binding site" evidence="6">
    <location>
        <position position="267"/>
    </location>
    <ligand>
        <name>substrate</name>
    </ligand>
</feature>
<comment type="catalytic activity">
    <reaction evidence="6">
        <text>beta-D-fructose 6-phosphate + diphosphate = beta-D-fructose 1,6-bisphosphate + phosphate + H(+)</text>
        <dbReference type="Rhea" id="RHEA:13613"/>
        <dbReference type="ChEBI" id="CHEBI:15378"/>
        <dbReference type="ChEBI" id="CHEBI:32966"/>
        <dbReference type="ChEBI" id="CHEBI:33019"/>
        <dbReference type="ChEBI" id="CHEBI:43474"/>
        <dbReference type="ChEBI" id="CHEBI:57634"/>
        <dbReference type="EC" id="2.7.1.90"/>
    </reaction>
</comment>
<evidence type="ECO:0000256" key="6">
    <source>
        <dbReference type="HAMAP-Rule" id="MF_01977"/>
    </source>
</evidence>
<dbReference type="GO" id="GO:0047334">
    <property type="term" value="F:diphosphate-fructose-6-phosphate 1-phosphotransferase activity"/>
    <property type="evidence" value="ECO:0007669"/>
    <property type="project" value="UniProtKB-EC"/>
</dbReference>
<feature type="domain" description="Phosphofructokinase" evidence="7">
    <location>
        <begin position="5"/>
        <end position="349"/>
    </location>
</feature>
<keyword evidence="9" id="KW-1185">Reference proteome</keyword>
<dbReference type="AlphaFoldDB" id="A0A1H0T4G9"/>
<comment type="pathway">
    <text evidence="6">Carbohydrate degradation; glycolysis; D-glyceraldehyde 3-phosphate and glycerone phosphate from D-glucose: step 3/4.</text>
</comment>
<comment type="activity regulation">
    <text evidence="6">Non-allosteric.</text>
</comment>
<dbReference type="GO" id="GO:0046872">
    <property type="term" value="F:metal ion binding"/>
    <property type="evidence" value="ECO:0007669"/>
    <property type="project" value="UniProtKB-KW"/>
</dbReference>
<reference evidence="8 9" key="1">
    <citation type="submission" date="2016-10" db="EMBL/GenBank/DDBJ databases">
        <authorList>
            <person name="de Groot N.N."/>
        </authorList>
    </citation>
    <scope>NUCLEOTIDE SEQUENCE [LARGE SCALE GENOMIC DNA]</scope>
    <source>
        <strain evidence="9">P4-7,KCTC 19426,CECT 7604</strain>
    </source>
</reference>
<dbReference type="GO" id="GO:0003872">
    <property type="term" value="F:6-phosphofructokinase activity"/>
    <property type="evidence" value="ECO:0007669"/>
    <property type="project" value="UniProtKB-UniRule"/>
</dbReference>
<comment type="subunit">
    <text evidence="6">Homodimer or homotetramer.</text>
</comment>
<feature type="active site" description="Proton acceptor" evidence="6">
    <location>
        <position position="152"/>
    </location>
</feature>
<dbReference type="InterPro" id="IPR035966">
    <property type="entry name" value="PKF_sf"/>
</dbReference>
<dbReference type="EMBL" id="LT629710">
    <property type="protein sequence ID" value="SDP48972.1"/>
    <property type="molecule type" value="Genomic_DNA"/>
</dbReference>